<dbReference type="EMBL" id="VKGC01000001">
    <property type="protein sequence ID" value="TSA87066.1"/>
    <property type="molecule type" value="Genomic_DNA"/>
</dbReference>
<keyword evidence="4" id="KW-1185">Reference proteome</keyword>
<evidence type="ECO:0000313" key="3">
    <source>
        <dbReference type="EMBL" id="TSA87066.1"/>
    </source>
</evidence>
<dbReference type="InterPro" id="IPR011990">
    <property type="entry name" value="TPR-like_helical_dom_sf"/>
</dbReference>
<proteinExistence type="predicted"/>
<keyword evidence="1" id="KW-0175">Coiled coil</keyword>
<reference evidence="3" key="1">
    <citation type="submission" date="2019-07" db="EMBL/GenBank/DDBJ databases">
        <title>Helicobacter labacensis sp. nov., Helicobacter mehlei sp. nov. and Helicobacter vulpis sp. nov., isolated from gastric mucosa of red fox (Vulpis vulpis).</title>
        <authorList>
            <person name="Kusar D."/>
            <person name="Gruntar I."/>
            <person name="Pate M."/>
            <person name="Zajc U."/>
            <person name="Ocepek M."/>
        </authorList>
    </citation>
    <scope>NUCLEOTIDE SEQUENCE [LARGE SCALE GENOMIC DNA]</scope>
    <source>
        <strain evidence="3">L8b</strain>
    </source>
</reference>
<feature type="compositionally biased region" description="Basic and acidic residues" evidence="2">
    <location>
        <begin position="341"/>
        <end position="359"/>
    </location>
</feature>
<evidence type="ECO:0000313" key="4">
    <source>
        <dbReference type="Proteomes" id="UP000319322"/>
    </source>
</evidence>
<dbReference type="Proteomes" id="UP000319322">
    <property type="component" value="Unassembled WGS sequence"/>
</dbReference>
<dbReference type="Gene3D" id="1.25.40.10">
    <property type="entry name" value="Tetratricopeptide repeat domain"/>
    <property type="match status" value="1"/>
</dbReference>
<dbReference type="RefSeq" id="WP_143928322.1">
    <property type="nucleotide sequence ID" value="NZ_VKGC01000001.1"/>
</dbReference>
<evidence type="ECO:0008006" key="5">
    <source>
        <dbReference type="Google" id="ProtNLM"/>
    </source>
</evidence>
<protein>
    <recommendedName>
        <fullName evidence="5">Tetratricopeptide repeat protein</fullName>
    </recommendedName>
</protein>
<feature type="region of interest" description="Disordered" evidence="2">
    <location>
        <begin position="180"/>
        <end position="225"/>
    </location>
</feature>
<feature type="coiled-coil region" evidence="1">
    <location>
        <begin position="33"/>
        <end position="60"/>
    </location>
</feature>
<dbReference type="SUPFAM" id="SSF48452">
    <property type="entry name" value="TPR-like"/>
    <property type="match status" value="1"/>
</dbReference>
<feature type="compositionally biased region" description="Pro residues" evidence="2">
    <location>
        <begin position="185"/>
        <end position="209"/>
    </location>
</feature>
<name>A0A553V3N4_9HELI</name>
<evidence type="ECO:0000256" key="2">
    <source>
        <dbReference type="SAM" id="MobiDB-lite"/>
    </source>
</evidence>
<comment type="caution">
    <text evidence="3">The sequence shown here is derived from an EMBL/GenBank/DDBJ whole genome shotgun (WGS) entry which is preliminary data.</text>
</comment>
<accession>A0A553V3N4</accession>
<evidence type="ECO:0000256" key="1">
    <source>
        <dbReference type="SAM" id="Coils"/>
    </source>
</evidence>
<reference evidence="3" key="2">
    <citation type="submission" date="2019-07" db="EMBL/GenBank/DDBJ databases">
        <authorList>
            <person name="Papic B."/>
        </authorList>
    </citation>
    <scope>NUCLEOTIDE SEQUENCE [LARGE SCALE GENOMIC DNA]</scope>
    <source>
        <strain evidence="3">L8b</strain>
    </source>
</reference>
<feature type="coiled-coil region" evidence="1">
    <location>
        <begin position="110"/>
        <end position="176"/>
    </location>
</feature>
<feature type="region of interest" description="Disordered" evidence="2">
    <location>
        <begin position="338"/>
        <end position="359"/>
    </location>
</feature>
<sequence length="359" mass="40506">MVSRFGLYVGLLGVLCAEPSAFDLQSGATKQELNTLKSSNRNLENILTTLQNQTDALSQHQDGLNNLFKGQAAKLHDFSTTLESHDQALKSLKATQEMQADMLKSQANLLETLKTQVESNKNALQQLDQKIAATNQLITQMNTDFASKLATIQKSIDDQAQANAQKLQELARIQEKIIQEKTTPPQVPTPPSQAPAPATTPSPQTPPVIVPTSSSPSKESAPQVPQSFIKDYGKRKEIFQEALKLFRHKQHEQAGARFEWLGEIKYRPAYSYYMAGECAYEQKHYTQAISFYKHSALIKDKTTYMPILLWHTAWSFGFLKDQANFERFMRSLSQLYPQSEQGKKATEILQKRQKTESKH</sequence>
<dbReference type="AlphaFoldDB" id="A0A553V3N4"/>
<gene>
    <name evidence="3" type="ORF">FNE76_00430</name>
</gene>
<organism evidence="3 4">
    <name type="scientific">Helicobacter mehlei</name>
    <dbReference type="NCBI Taxonomy" id="2316080"/>
    <lineage>
        <taxon>Bacteria</taxon>
        <taxon>Pseudomonadati</taxon>
        <taxon>Campylobacterota</taxon>
        <taxon>Epsilonproteobacteria</taxon>
        <taxon>Campylobacterales</taxon>
        <taxon>Helicobacteraceae</taxon>
        <taxon>Helicobacter</taxon>
    </lineage>
</organism>